<dbReference type="RefSeq" id="XP_007417011.1">
    <property type="nucleotide sequence ID" value="XM_007416949.1"/>
</dbReference>
<keyword evidence="3" id="KW-1185">Reference proteome</keyword>
<dbReference type="EMBL" id="GL883155">
    <property type="protein sequence ID" value="EGF99722.1"/>
    <property type="molecule type" value="Genomic_DNA"/>
</dbReference>
<dbReference type="Proteomes" id="UP000001072">
    <property type="component" value="Unassembled WGS sequence"/>
</dbReference>
<feature type="compositionally biased region" description="Basic and acidic residues" evidence="1">
    <location>
        <begin position="52"/>
        <end position="61"/>
    </location>
</feature>
<feature type="region of interest" description="Disordered" evidence="1">
    <location>
        <begin position="1"/>
        <end position="28"/>
    </location>
</feature>
<dbReference type="AlphaFoldDB" id="F4S6P0"/>
<evidence type="ECO:0000313" key="3">
    <source>
        <dbReference type="Proteomes" id="UP000001072"/>
    </source>
</evidence>
<name>F4S6P0_MELLP</name>
<feature type="compositionally biased region" description="Polar residues" evidence="1">
    <location>
        <begin position="97"/>
        <end position="117"/>
    </location>
</feature>
<reference evidence="3" key="1">
    <citation type="journal article" date="2011" name="Proc. Natl. Acad. Sci. U.S.A.">
        <title>Obligate biotrophy features unraveled by the genomic analysis of rust fungi.</title>
        <authorList>
            <person name="Duplessis S."/>
            <person name="Cuomo C.A."/>
            <person name="Lin Y.-C."/>
            <person name="Aerts A."/>
            <person name="Tisserant E."/>
            <person name="Veneault-Fourrey C."/>
            <person name="Joly D.L."/>
            <person name="Hacquard S."/>
            <person name="Amselem J."/>
            <person name="Cantarel B.L."/>
            <person name="Chiu R."/>
            <person name="Coutinho P.M."/>
            <person name="Feau N."/>
            <person name="Field M."/>
            <person name="Frey P."/>
            <person name="Gelhaye E."/>
            <person name="Goldberg J."/>
            <person name="Grabherr M.G."/>
            <person name="Kodira C.D."/>
            <person name="Kohler A."/>
            <person name="Kuees U."/>
            <person name="Lindquist E.A."/>
            <person name="Lucas S.M."/>
            <person name="Mago R."/>
            <person name="Mauceli E."/>
            <person name="Morin E."/>
            <person name="Murat C."/>
            <person name="Pangilinan J.L."/>
            <person name="Park R."/>
            <person name="Pearson M."/>
            <person name="Quesneville H."/>
            <person name="Rouhier N."/>
            <person name="Sakthikumar S."/>
            <person name="Salamov A.A."/>
            <person name="Schmutz J."/>
            <person name="Selles B."/>
            <person name="Shapiro H."/>
            <person name="Tanguay P."/>
            <person name="Tuskan G.A."/>
            <person name="Henrissat B."/>
            <person name="Van de Peer Y."/>
            <person name="Rouze P."/>
            <person name="Ellis J.G."/>
            <person name="Dodds P.N."/>
            <person name="Schein J.E."/>
            <person name="Zhong S."/>
            <person name="Hamelin R.C."/>
            <person name="Grigoriev I.V."/>
            <person name="Szabo L.J."/>
            <person name="Martin F."/>
        </authorList>
    </citation>
    <scope>NUCLEOTIDE SEQUENCE [LARGE SCALE GENOMIC DNA]</scope>
    <source>
        <strain evidence="3">98AG31 / pathotype 3-4-7</strain>
    </source>
</reference>
<evidence type="ECO:0000313" key="2">
    <source>
        <dbReference type="EMBL" id="EGF99722.1"/>
    </source>
</evidence>
<gene>
    <name evidence="2" type="ORF">MELLADRAFT_94155</name>
</gene>
<dbReference type="KEGG" id="mlr:MELLADRAFT_94155"/>
<dbReference type="InParanoid" id="F4S6P0"/>
<evidence type="ECO:0000256" key="1">
    <source>
        <dbReference type="SAM" id="MobiDB-lite"/>
    </source>
</evidence>
<dbReference type="VEuPathDB" id="FungiDB:MELLADRAFT_94155"/>
<sequence length="304" mass="32550">MQTNQSLNNFFETPFGGTPGQGDGMTSSGISLFGMNNHAQLRNVIASGFEEPARGQHDNHSSRRSLSQVGPGMTDPGDARFLSGTRGQDGRSISPHARSSQSNPNRFTSRSSFQSLNGQGGPQGPLNDYDGFNAHLETQIDDGVYANPLPSATRKTFDAMSKQAGLDSVTHAFAMQHAEVFGETNCRLSQVIVQGRLLMDVTNLRSQVTTLTEQMATVTEILRGLAEAPASAAIERPASRGSSEETGWVASAHLYDVMNPLALSLLISPQLTAYTAVKNRQEGILPNSLFNVIKVSTIFGSFGS</sequence>
<organism evidence="3">
    <name type="scientific">Melampsora larici-populina (strain 98AG31 / pathotype 3-4-7)</name>
    <name type="common">Poplar leaf rust fungus</name>
    <dbReference type="NCBI Taxonomy" id="747676"/>
    <lineage>
        <taxon>Eukaryota</taxon>
        <taxon>Fungi</taxon>
        <taxon>Dikarya</taxon>
        <taxon>Basidiomycota</taxon>
        <taxon>Pucciniomycotina</taxon>
        <taxon>Pucciniomycetes</taxon>
        <taxon>Pucciniales</taxon>
        <taxon>Melampsoraceae</taxon>
        <taxon>Melampsora</taxon>
    </lineage>
</organism>
<feature type="compositionally biased region" description="Polar residues" evidence="1">
    <location>
        <begin position="1"/>
        <end position="11"/>
    </location>
</feature>
<accession>F4S6P0</accession>
<dbReference type="GeneID" id="18936797"/>
<feature type="region of interest" description="Disordered" evidence="1">
    <location>
        <begin position="52"/>
        <end position="132"/>
    </location>
</feature>
<proteinExistence type="predicted"/>
<protein>
    <submittedName>
        <fullName evidence="2">Uncharacterized protein</fullName>
    </submittedName>
</protein>
<dbReference type="HOGENOM" id="CLU_783208_0_0_1"/>